<dbReference type="SUPFAM" id="SSF56436">
    <property type="entry name" value="C-type lectin-like"/>
    <property type="match status" value="1"/>
</dbReference>
<proteinExistence type="predicted"/>
<dbReference type="InterPro" id="IPR016187">
    <property type="entry name" value="CTDL_fold"/>
</dbReference>
<evidence type="ECO:0000259" key="3">
    <source>
        <dbReference type="Pfam" id="PF26355"/>
    </source>
</evidence>
<evidence type="ECO:0000313" key="4">
    <source>
        <dbReference type="EMBL" id="MBD2616225.1"/>
    </source>
</evidence>
<sequence>MSGLLKRLPVSHQDDTEYITYEFVDGVRELLRDFVPPNKQISVIDLVIAKISEFIAKRLGISIKEFEAQIFTHNDDALASKVRPFAKLKAQVLRQLGGKYVLEAEKLELSQFLQTYTGEYICAVKWGGETGIWQQESEPERLLISPQGEVQFRSRFGLAVIQNLNIEGQTLSWSFDNNQTAASITFKENSQDKYFWEDNQTGKLFEGWLNYPNEGRIDFRGRLKEISVLPPFQPFEFKVATITFKHESFINLQPFEFEVAIITRINESDITDPIETVDNLVFSQTEKHLNEIEQLILQETILGLTFDEMAASSNYSKSQLRDIADNLWKVLSVALGKKVNKTNLKKIIKQQINYSQLDTHRSFRQAQHFMEDLGDGVQLEMVQIPSGEFMMGATKNEKDSNDDERPQHQVTVPAFFMGKYPVTQAQWQAVASLPQVNREIDPDPSTFKGKNRPVESVSWYDAVEFCDRLFHQTGKSYSLPSEAEWEYACRAGTTTPFHFGEIIVHDLANYDANYTYGFGVKGVYRKETTPVGNFSVANAFGLYDMHGNLWEWCADQWHENYEGAPSDGSVWLNNSNNNNYRLQRGGSWNSSPVKCRAASRNYNFAGERLLNVGFRVALSITDF</sequence>
<dbReference type="InterPro" id="IPR042095">
    <property type="entry name" value="SUMF_sf"/>
</dbReference>
<dbReference type="Pfam" id="PF26355">
    <property type="entry name" value="HTH_VMAP-M9"/>
    <property type="match status" value="1"/>
</dbReference>
<dbReference type="InterPro" id="IPR040964">
    <property type="entry name" value="SBD"/>
</dbReference>
<dbReference type="InterPro" id="IPR005532">
    <property type="entry name" value="SUMF_dom"/>
</dbReference>
<evidence type="ECO:0000259" key="1">
    <source>
        <dbReference type="Pfam" id="PF03781"/>
    </source>
</evidence>
<feature type="domain" description="vWA-MoxR associated protein N-terminal HTH" evidence="3">
    <location>
        <begin position="269"/>
        <end position="350"/>
    </location>
</feature>
<protein>
    <submittedName>
        <fullName evidence="4">SUMF1/EgtB/PvdO family nonheme iron enzyme</fullName>
    </submittedName>
</protein>
<dbReference type="Gene3D" id="3.90.1580.10">
    <property type="entry name" value="paralog of FGE (formylglycine-generating enzyme)"/>
    <property type="match status" value="1"/>
</dbReference>
<dbReference type="Proteomes" id="UP000606396">
    <property type="component" value="Unassembled WGS sequence"/>
</dbReference>
<name>A0ABR8HMD9_NOSPU</name>
<organism evidence="4 5">
    <name type="scientific">Nostoc punctiforme FACHB-252</name>
    <dbReference type="NCBI Taxonomy" id="1357509"/>
    <lineage>
        <taxon>Bacteria</taxon>
        <taxon>Bacillati</taxon>
        <taxon>Cyanobacteriota</taxon>
        <taxon>Cyanophyceae</taxon>
        <taxon>Nostocales</taxon>
        <taxon>Nostocaceae</taxon>
        <taxon>Nostoc</taxon>
    </lineage>
</organism>
<keyword evidence="5" id="KW-1185">Reference proteome</keyword>
<feature type="domain" description="OAA-family lectin sugar binding" evidence="2">
    <location>
        <begin position="119"/>
        <end position="223"/>
    </location>
</feature>
<dbReference type="Pfam" id="PF03781">
    <property type="entry name" value="FGE-sulfatase"/>
    <property type="match status" value="1"/>
</dbReference>
<gene>
    <name evidence="4" type="ORF">H6G94_34125</name>
</gene>
<dbReference type="Pfam" id="PF17882">
    <property type="entry name" value="SBD"/>
    <property type="match status" value="1"/>
</dbReference>
<feature type="domain" description="Sulfatase-modifying factor enzyme-like" evidence="1">
    <location>
        <begin position="380"/>
        <end position="617"/>
    </location>
</feature>
<dbReference type="InterPro" id="IPR051043">
    <property type="entry name" value="Sulfatase_Mod_Factor_Kinase"/>
</dbReference>
<dbReference type="PANTHER" id="PTHR23150">
    <property type="entry name" value="SULFATASE MODIFYING FACTOR 1, 2"/>
    <property type="match status" value="1"/>
</dbReference>
<evidence type="ECO:0000313" key="5">
    <source>
        <dbReference type="Proteomes" id="UP000606396"/>
    </source>
</evidence>
<dbReference type="EMBL" id="JACJTC010000043">
    <property type="protein sequence ID" value="MBD2616225.1"/>
    <property type="molecule type" value="Genomic_DNA"/>
</dbReference>
<comment type="caution">
    <text evidence="4">The sequence shown here is derived from an EMBL/GenBank/DDBJ whole genome shotgun (WGS) entry which is preliminary data.</text>
</comment>
<dbReference type="PANTHER" id="PTHR23150:SF19">
    <property type="entry name" value="FORMYLGLYCINE-GENERATING ENZYME"/>
    <property type="match status" value="1"/>
</dbReference>
<evidence type="ECO:0000259" key="2">
    <source>
        <dbReference type="Pfam" id="PF17882"/>
    </source>
</evidence>
<dbReference type="InterPro" id="IPR058651">
    <property type="entry name" value="HTH_VMAP-M9"/>
</dbReference>
<reference evidence="4 5" key="1">
    <citation type="journal article" date="2020" name="ISME J.">
        <title>Comparative genomics reveals insights into cyanobacterial evolution and habitat adaptation.</title>
        <authorList>
            <person name="Chen M.Y."/>
            <person name="Teng W.K."/>
            <person name="Zhao L."/>
            <person name="Hu C.X."/>
            <person name="Zhou Y.K."/>
            <person name="Han B.P."/>
            <person name="Song L.R."/>
            <person name="Shu W.S."/>
        </authorList>
    </citation>
    <scope>NUCLEOTIDE SEQUENCE [LARGE SCALE GENOMIC DNA]</scope>
    <source>
        <strain evidence="4 5">FACHB-252</strain>
    </source>
</reference>
<accession>A0ABR8HMD9</accession>